<dbReference type="InterPro" id="IPR007434">
    <property type="entry name" value="FemAB-like"/>
</dbReference>
<dbReference type="PANTHER" id="PTHR47017">
    <property type="entry name" value="ACYL-COA"/>
    <property type="match status" value="1"/>
</dbReference>
<dbReference type="RefSeq" id="WP_183415252.1">
    <property type="nucleotide sequence ID" value="NZ_JACHXA010000002.1"/>
</dbReference>
<dbReference type="AlphaFoldDB" id="A0A839SU33"/>
<dbReference type="Pfam" id="PF04339">
    <property type="entry name" value="FemAB_like"/>
    <property type="match status" value="1"/>
</dbReference>
<keyword evidence="2" id="KW-1185">Reference proteome</keyword>
<dbReference type="Gene3D" id="3.40.630.30">
    <property type="match status" value="1"/>
</dbReference>
<gene>
    <name evidence="1" type="ORF">FHR98_000695</name>
</gene>
<dbReference type="SUPFAM" id="SSF55729">
    <property type="entry name" value="Acyl-CoA N-acyltransferases (Nat)"/>
    <property type="match status" value="1"/>
</dbReference>
<organism evidence="1 2">
    <name type="scientific">Limibacillus halophilus</name>
    <dbReference type="NCBI Taxonomy" id="1579333"/>
    <lineage>
        <taxon>Bacteria</taxon>
        <taxon>Pseudomonadati</taxon>
        <taxon>Pseudomonadota</taxon>
        <taxon>Alphaproteobacteria</taxon>
        <taxon>Rhodospirillales</taxon>
        <taxon>Rhodovibrionaceae</taxon>
        <taxon>Limibacillus</taxon>
    </lineage>
</organism>
<reference evidence="1 2" key="1">
    <citation type="submission" date="2020-08" db="EMBL/GenBank/DDBJ databases">
        <title>Genomic Encyclopedia of Type Strains, Phase III (KMG-III): the genomes of soil and plant-associated and newly described type strains.</title>
        <authorList>
            <person name="Whitman W."/>
        </authorList>
    </citation>
    <scope>NUCLEOTIDE SEQUENCE [LARGE SCALE GENOMIC DNA]</scope>
    <source>
        <strain evidence="1 2">CECT 8803</strain>
    </source>
</reference>
<comment type="caution">
    <text evidence="1">The sequence shown here is derived from an EMBL/GenBank/DDBJ whole genome shotgun (WGS) entry which is preliminary data.</text>
</comment>
<evidence type="ECO:0000313" key="1">
    <source>
        <dbReference type="EMBL" id="MBB3064423.1"/>
    </source>
</evidence>
<name>A0A839SU33_9PROT</name>
<dbReference type="EMBL" id="JACHXA010000002">
    <property type="protein sequence ID" value="MBB3064423.1"/>
    <property type="molecule type" value="Genomic_DNA"/>
</dbReference>
<dbReference type="InterPro" id="IPR016181">
    <property type="entry name" value="Acyl_CoA_acyltransferase"/>
</dbReference>
<dbReference type="PANTHER" id="PTHR47017:SF1">
    <property type="entry name" value="ACYL-COA"/>
    <property type="match status" value="1"/>
</dbReference>
<evidence type="ECO:0008006" key="3">
    <source>
        <dbReference type="Google" id="ProtNLM"/>
    </source>
</evidence>
<proteinExistence type="predicted"/>
<sequence>MPDGTDNEQPLEVVLIGSLSDVAAQQWDACAGAANPTLSHGFLKLLEDSGAATRDSGWMARHLAIRSPLDASRLLACAPLYVKSHSYGEYVFDWGWADAYERAGGRYYPKLQSAVPFTPVPGARLLVRPDLSPGEPTGDQLRQALLSAMVRLTGEHGLSSLHLTFCTAEEWQLGGELGLLKRRGMQYHWENRGYRCFDDFLAKLTSRKRKNLRKEREAVARSGVTLRHLVGGEIKARHWRDFYGFYLATVDKKWAHAYLTQEFFEGLSSALGDRVLLVLAEKDGEPVAGAFNLIGKKRLYGRNWGCLEEFRFLHFEACYYQAIDFAIEQGLEVVEAGAQGEHKIQRGYLPVDTYSLHWIADPALAQPVSRFLTQERASLDQDRQYLLEHSPYRSGD</sequence>
<dbReference type="Proteomes" id="UP000581135">
    <property type="component" value="Unassembled WGS sequence"/>
</dbReference>
<accession>A0A839SU33</accession>
<evidence type="ECO:0000313" key="2">
    <source>
        <dbReference type="Proteomes" id="UP000581135"/>
    </source>
</evidence>
<protein>
    <recommendedName>
        <fullName evidence="3">Peptidogalycan biosysnthesis/recognition</fullName>
    </recommendedName>
</protein>